<feature type="transmembrane region" description="Helical" evidence="1">
    <location>
        <begin position="482"/>
        <end position="500"/>
    </location>
</feature>
<keyword evidence="1" id="KW-0812">Transmembrane</keyword>
<keyword evidence="1" id="KW-0472">Membrane</keyword>
<feature type="transmembrane region" description="Helical" evidence="1">
    <location>
        <begin position="437"/>
        <end position="462"/>
    </location>
</feature>
<organism evidence="3 4">
    <name type="scientific">Apiospora kogelbergensis</name>
    <dbReference type="NCBI Taxonomy" id="1337665"/>
    <lineage>
        <taxon>Eukaryota</taxon>
        <taxon>Fungi</taxon>
        <taxon>Dikarya</taxon>
        <taxon>Ascomycota</taxon>
        <taxon>Pezizomycotina</taxon>
        <taxon>Sordariomycetes</taxon>
        <taxon>Xylariomycetidae</taxon>
        <taxon>Amphisphaeriales</taxon>
        <taxon>Apiosporaceae</taxon>
        <taxon>Apiospora</taxon>
    </lineage>
</organism>
<reference evidence="3 4" key="1">
    <citation type="submission" date="2023-01" db="EMBL/GenBank/DDBJ databases">
        <title>Analysis of 21 Apiospora genomes using comparative genomics revels a genus with tremendous synthesis potential of carbohydrate active enzymes and secondary metabolites.</title>
        <authorList>
            <person name="Sorensen T."/>
        </authorList>
    </citation>
    <scope>NUCLEOTIDE SEQUENCE [LARGE SCALE GENOMIC DNA]</scope>
    <source>
        <strain evidence="3 4">CBS 117206</strain>
    </source>
</reference>
<gene>
    <name evidence="3" type="ORF">PG999_002381</name>
</gene>
<dbReference type="EMBL" id="JAQQWP010000002">
    <property type="protein sequence ID" value="KAK8130001.1"/>
    <property type="molecule type" value="Genomic_DNA"/>
</dbReference>
<dbReference type="Pfam" id="PF26616">
    <property type="entry name" value="CorA-like"/>
    <property type="match status" value="1"/>
</dbReference>
<keyword evidence="4" id="KW-1185">Reference proteome</keyword>
<name>A0AAW0R881_9PEZI</name>
<dbReference type="Proteomes" id="UP001392437">
    <property type="component" value="Unassembled WGS sequence"/>
</dbReference>
<evidence type="ECO:0000313" key="3">
    <source>
        <dbReference type="EMBL" id="KAK8130001.1"/>
    </source>
</evidence>
<dbReference type="AlphaFoldDB" id="A0AAW0R881"/>
<protein>
    <recommendedName>
        <fullName evidence="2">CorA-like transporter domain-containing protein</fullName>
    </recommendedName>
</protein>
<sequence>MTNTELPEWFQAPLREAHTFPLNALSITVDSLPYALKALGDKFDLIKPTLFEPDGTQWEVVIRDFFTADGQAVAKCNAHHLSELTDFLGVQRDPSSTPTRVETSKGDPKCRFVNLYAVTSRAPLLLTPEMFGELMTYHQVMPAILDFISLFGRQSQPNDLNFSGFRAQPIATASLDGRAVQGLGRSGKQYQLCYNLKCVNLKTAHPTESTFDEWSIRQAVVHHQFDVNEGNALWLVVKGGRDLELQRRFKDLMSDASPTECRSFGTPEQAFRSSLFAHLMYCLWAREDWRGYISWLERSVDRVSQSAVWGRAEYVRIFKEYTPQDIQDLQIWEEAASQAVAALEGNIDVITALLEFYQGLVKDKTFTVQGDCAGEVASFAAQVKAINVQFTMEVKRTQALVKSVSDRRELVIQHLQSQSAFRMEKVSHRMEREQTMMLIITIVTLVYLPATFVSTFFSTDIIKYQDADNPGGSYSETAMTRWLQVTIPLTFLTVLGAWFGRTALQRGWERDNETRYTRSYRPQENQGWLDRIKQLFMHTQQLLPLNEK</sequence>
<proteinExistence type="predicted"/>
<comment type="caution">
    <text evidence="3">The sequence shown here is derived from an EMBL/GenBank/DDBJ whole genome shotgun (WGS) entry which is preliminary data.</text>
</comment>
<accession>A0AAW0R881</accession>
<dbReference type="InterPro" id="IPR058257">
    <property type="entry name" value="CorA-like_dom"/>
</dbReference>
<keyword evidence="1" id="KW-1133">Transmembrane helix</keyword>
<dbReference type="Gene3D" id="1.20.58.340">
    <property type="entry name" value="Magnesium transport protein CorA, transmembrane region"/>
    <property type="match status" value="1"/>
</dbReference>
<evidence type="ECO:0000256" key="1">
    <source>
        <dbReference type="SAM" id="Phobius"/>
    </source>
</evidence>
<evidence type="ECO:0000259" key="2">
    <source>
        <dbReference type="Pfam" id="PF26616"/>
    </source>
</evidence>
<evidence type="ECO:0000313" key="4">
    <source>
        <dbReference type="Proteomes" id="UP001392437"/>
    </source>
</evidence>
<feature type="domain" description="CorA-like transporter" evidence="2">
    <location>
        <begin position="15"/>
        <end position="307"/>
    </location>
</feature>